<protein>
    <recommendedName>
        <fullName evidence="14">Protein 4.1</fullName>
    </recommendedName>
    <alternativeName>
        <fullName evidence="15">Band 4.1</fullName>
    </alternativeName>
    <alternativeName>
        <fullName evidence="16">Erythrocyte membrane protein band 4.1</fullName>
    </alternativeName>
</protein>
<dbReference type="OrthoDB" id="6589456at2759"/>
<evidence type="ECO:0000256" key="16">
    <source>
        <dbReference type="ARBA" id="ARBA00032586"/>
    </source>
</evidence>
<dbReference type="InterPro" id="IPR014352">
    <property type="entry name" value="FERM/acyl-CoA-bd_prot_sf"/>
</dbReference>
<feature type="compositionally biased region" description="Acidic residues" evidence="17">
    <location>
        <begin position="775"/>
        <end position="787"/>
    </location>
</feature>
<dbReference type="FunFam" id="3.10.20.90:FF:000002">
    <property type="entry name" value="Erythrocyte protein band 4.1-like 3"/>
    <property type="match status" value="1"/>
</dbReference>
<dbReference type="Gene3D" id="1.20.80.10">
    <property type="match status" value="1"/>
</dbReference>
<accession>A0A6J0IIP4</accession>
<dbReference type="GO" id="GO:0005886">
    <property type="term" value="C:plasma membrane"/>
    <property type="evidence" value="ECO:0007669"/>
    <property type="project" value="TreeGrafter"/>
</dbReference>
<dbReference type="SMART" id="SM01196">
    <property type="entry name" value="FERM_C"/>
    <property type="match status" value="1"/>
</dbReference>
<dbReference type="GO" id="GO:0005856">
    <property type="term" value="C:cytoskeleton"/>
    <property type="evidence" value="ECO:0007669"/>
    <property type="project" value="UniProtKB-SubCell"/>
</dbReference>
<feature type="region of interest" description="Disordered" evidence="17">
    <location>
        <begin position="680"/>
        <end position="863"/>
    </location>
</feature>
<evidence type="ECO:0000256" key="9">
    <source>
        <dbReference type="ARBA" id="ARBA00022860"/>
    </source>
</evidence>
<evidence type="ECO:0000256" key="2">
    <source>
        <dbReference type="ARBA" id="ARBA00004245"/>
    </source>
</evidence>
<feature type="compositionally biased region" description="Acidic residues" evidence="17">
    <location>
        <begin position="831"/>
        <end position="845"/>
    </location>
</feature>
<dbReference type="Proteomes" id="UP000504624">
    <property type="component" value="Unplaced"/>
</dbReference>
<comment type="subcellular location">
    <subcellularLocation>
        <location evidence="3">Cytoplasm</location>
        <location evidence="3">Cell cortex</location>
    </subcellularLocation>
    <subcellularLocation>
        <location evidence="2">Cytoplasm</location>
        <location evidence="2">Cytoskeleton</location>
    </subcellularLocation>
    <subcellularLocation>
        <location evidence="1">Nucleus</location>
    </subcellularLocation>
</comment>
<dbReference type="Gene3D" id="2.30.29.30">
    <property type="entry name" value="Pleckstrin-homology domain (PH domain)/Phosphotyrosine-binding domain (PTB)"/>
    <property type="match status" value="1"/>
</dbReference>
<evidence type="ECO:0000313" key="20">
    <source>
        <dbReference type="RefSeq" id="XP_017686508.1"/>
    </source>
</evidence>
<dbReference type="GO" id="GO:0005516">
    <property type="term" value="F:calmodulin binding"/>
    <property type="evidence" value="ECO:0007669"/>
    <property type="project" value="UniProtKB-KW"/>
</dbReference>
<dbReference type="AlphaFoldDB" id="A0A6J0IIP4"/>
<dbReference type="PRINTS" id="PR00935">
    <property type="entry name" value="BAND41"/>
</dbReference>
<feature type="compositionally biased region" description="Polar residues" evidence="17">
    <location>
        <begin position="697"/>
        <end position="710"/>
    </location>
</feature>
<feature type="domain" description="FERM" evidence="18">
    <location>
        <begin position="211"/>
        <end position="492"/>
    </location>
</feature>
<dbReference type="CDD" id="cd13184">
    <property type="entry name" value="FERM_C_4_1_family"/>
    <property type="match status" value="1"/>
</dbReference>
<dbReference type="InterPro" id="IPR008379">
    <property type="entry name" value="Band_4.1_C"/>
</dbReference>
<evidence type="ECO:0000256" key="1">
    <source>
        <dbReference type="ARBA" id="ARBA00004123"/>
    </source>
</evidence>
<evidence type="ECO:0000256" key="3">
    <source>
        <dbReference type="ARBA" id="ARBA00004544"/>
    </source>
</evidence>
<dbReference type="PROSITE" id="PS50057">
    <property type="entry name" value="FERM_3"/>
    <property type="match status" value="1"/>
</dbReference>
<feature type="compositionally biased region" description="Basic and acidic residues" evidence="17">
    <location>
        <begin position="578"/>
        <end position="617"/>
    </location>
</feature>
<evidence type="ECO:0000256" key="4">
    <source>
        <dbReference type="ARBA" id="ARBA00022448"/>
    </source>
</evidence>
<feature type="compositionally biased region" description="Basic and acidic residues" evidence="17">
    <location>
        <begin position="154"/>
        <end position="169"/>
    </location>
</feature>
<keyword evidence="9" id="KW-0112">Calmodulin-binding</keyword>
<dbReference type="InterPro" id="IPR019749">
    <property type="entry name" value="Band_41_domain"/>
</dbReference>
<dbReference type="CDD" id="cd14473">
    <property type="entry name" value="FERM_B-lobe"/>
    <property type="match status" value="1"/>
</dbReference>
<dbReference type="PROSITE" id="PS00661">
    <property type="entry name" value="FERM_2"/>
    <property type="match status" value="1"/>
</dbReference>
<evidence type="ECO:0000256" key="5">
    <source>
        <dbReference type="ARBA" id="ARBA00022490"/>
    </source>
</evidence>
<keyword evidence="6" id="KW-0597">Phosphoprotein</keyword>
<evidence type="ECO:0000256" key="8">
    <source>
        <dbReference type="ARBA" id="ARBA00022776"/>
    </source>
</evidence>
<feature type="compositionally biased region" description="Basic and acidic residues" evidence="17">
    <location>
        <begin position="177"/>
        <end position="200"/>
    </location>
</feature>
<keyword evidence="5" id="KW-0963">Cytoplasm</keyword>
<evidence type="ECO:0000256" key="7">
    <source>
        <dbReference type="ARBA" id="ARBA00022618"/>
    </source>
</evidence>
<keyword evidence="8" id="KW-0498">Mitosis</keyword>
<evidence type="ECO:0000256" key="10">
    <source>
        <dbReference type="ARBA" id="ARBA00023203"/>
    </source>
</evidence>
<keyword evidence="12" id="KW-0539">Nucleus</keyword>
<dbReference type="InterPro" id="IPR019747">
    <property type="entry name" value="FERM_CS"/>
</dbReference>
<keyword evidence="10" id="KW-0009">Actin-binding</keyword>
<evidence type="ECO:0000256" key="15">
    <source>
        <dbReference type="ARBA" id="ARBA00030419"/>
    </source>
</evidence>
<dbReference type="Pfam" id="PF08736">
    <property type="entry name" value="FA"/>
    <property type="match status" value="1"/>
</dbReference>
<evidence type="ECO:0000256" key="17">
    <source>
        <dbReference type="SAM" id="MobiDB-lite"/>
    </source>
</evidence>
<dbReference type="InterPro" id="IPR011993">
    <property type="entry name" value="PH-like_dom_sf"/>
</dbReference>
<feature type="compositionally biased region" description="Polar residues" evidence="17">
    <location>
        <begin position="40"/>
        <end position="57"/>
    </location>
</feature>
<keyword evidence="11" id="KW-0206">Cytoskeleton</keyword>
<dbReference type="GO" id="GO:0051301">
    <property type="term" value="P:cell division"/>
    <property type="evidence" value="ECO:0007669"/>
    <property type="project" value="UniProtKB-KW"/>
</dbReference>
<proteinExistence type="predicted"/>
<dbReference type="GO" id="GO:0005938">
    <property type="term" value="C:cell cortex"/>
    <property type="evidence" value="ECO:0007669"/>
    <property type="project" value="UniProtKB-SubCell"/>
</dbReference>
<dbReference type="Pfam" id="PF09379">
    <property type="entry name" value="FERM_N"/>
    <property type="match status" value="1"/>
</dbReference>
<evidence type="ECO:0000256" key="6">
    <source>
        <dbReference type="ARBA" id="ARBA00022553"/>
    </source>
</evidence>
<feature type="region of interest" description="Disordered" evidence="17">
    <location>
        <begin position="1"/>
        <end position="201"/>
    </location>
</feature>
<dbReference type="InterPro" id="IPR029071">
    <property type="entry name" value="Ubiquitin-like_domsf"/>
</dbReference>
<keyword evidence="7" id="KW-0132">Cell division</keyword>
<dbReference type="FunFam" id="1.20.80.10:FF:000001">
    <property type="entry name" value="Erythrocyte membrane protein band 4.1"/>
    <property type="match status" value="1"/>
</dbReference>
<dbReference type="SMART" id="SM00295">
    <property type="entry name" value="B41"/>
    <property type="match status" value="1"/>
</dbReference>
<dbReference type="Pfam" id="PF05902">
    <property type="entry name" value="4_1_CTD"/>
    <property type="match status" value="1"/>
</dbReference>
<dbReference type="SUPFAM" id="SSF54236">
    <property type="entry name" value="Ubiquitin-like"/>
    <property type="match status" value="1"/>
</dbReference>
<dbReference type="FunFam" id="2.30.29.30:FF:000001">
    <property type="entry name" value="Erythrocyte membrane protein band 4.1"/>
    <property type="match status" value="1"/>
</dbReference>
<dbReference type="InterPro" id="IPR007477">
    <property type="entry name" value="SAB_dom"/>
</dbReference>
<evidence type="ECO:0000256" key="13">
    <source>
        <dbReference type="ARBA" id="ARBA00023306"/>
    </source>
</evidence>
<dbReference type="PIRSF" id="PIRSF002304">
    <property type="entry name" value="Membrane_skeletal_4_1"/>
    <property type="match status" value="1"/>
</dbReference>
<evidence type="ECO:0000256" key="12">
    <source>
        <dbReference type="ARBA" id="ARBA00023242"/>
    </source>
</evidence>
<gene>
    <name evidence="20" type="primary">EPB41</name>
</gene>
<feature type="compositionally biased region" description="Basic and acidic residues" evidence="17">
    <location>
        <begin position="58"/>
        <end position="72"/>
    </location>
</feature>
<dbReference type="InterPro" id="IPR018979">
    <property type="entry name" value="FERM_N"/>
</dbReference>
<dbReference type="SUPFAM" id="SSF47031">
    <property type="entry name" value="Second domain of FERM"/>
    <property type="match status" value="1"/>
</dbReference>
<dbReference type="PANTHER" id="PTHR23280:SF12">
    <property type="entry name" value="PROTEIN 4.1"/>
    <property type="match status" value="1"/>
</dbReference>
<dbReference type="InterPro" id="IPR000798">
    <property type="entry name" value="Ez/rad/moesin-like"/>
</dbReference>
<name>A0A6J0IIP4_9PASS</name>
<evidence type="ECO:0000313" key="19">
    <source>
        <dbReference type="Proteomes" id="UP000504624"/>
    </source>
</evidence>
<dbReference type="GO" id="GO:0031032">
    <property type="term" value="P:actomyosin structure organization"/>
    <property type="evidence" value="ECO:0007669"/>
    <property type="project" value="TreeGrafter"/>
</dbReference>
<dbReference type="InterPro" id="IPR021187">
    <property type="entry name" value="EPB4.1_FERM_F1"/>
</dbReference>
<dbReference type="GO" id="GO:0003779">
    <property type="term" value="F:actin binding"/>
    <property type="evidence" value="ECO:0007669"/>
    <property type="project" value="UniProtKB-KW"/>
</dbReference>
<keyword evidence="4" id="KW-0813">Transport</keyword>
<dbReference type="Pfam" id="PF04382">
    <property type="entry name" value="SAB"/>
    <property type="match status" value="1"/>
</dbReference>
<keyword evidence="19" id="KW-1185">Reference proteome</keyword>
<dbReference type="InterPro" id="IPR000299">
    <property type="entry name" value="FERM_domain"/>
</dbReference>
<feature type="compositionally biased region" description="Polar residues" evidence="17">
    <location>
        <begin position="144"/>
        <end position="153"/>
    </location>
</feature>
<dbReference type="PROSITE" id="PS00660">
    <property type="entry name" value="FERM_1"/>
    <property type="match status" value="1"/>
</dbReference>
<dbReference type="CDD" id="cd17105">
    <property type="entry name" value="FERM_F1_EPB41"/>
    <property type="match status" value="1"/>
</dbReference>
<reference evidence="20" key="1">
    <citation type="submission" date="2025-08" db="UniProtKB">
        <authorList>
            <consortium name="RefSeq"/>
        </authorList>
    </citation>
    <scope>IDENTIFICATION</scope>
</reference>
<dbReference type="RefSeq" id="XP_017686508.1">
    <property type="nucleotide sequence ID" value="XM_017831019.1"/>
</dbReference>
<organism evidence="19 20">
    <name type="scientific">Lepidothrix coronata</name>
    <name type="common">blue-crowned manakin</name>
    <dbReference type="NCBI Taxonomy" id="321398"/>
    <lineage>
        <taxon>Eukaryota</taxon>
        <taxon>Metazoa</taxon>
        <taxon>Chordata</taxon>
        <taxon>Craniata</taxon>
        <taxon>Vertebrata</taxon>
        <taxon>Euteleostomi</taxon>
        <taxon>Archelosauria</taxon>
        <taxon>Archosauria</taxon>
        <taxon>Dinosauria</taxon>
        <taxon>Saurischia</taxon>
        <taxon>Theropoda</taxon>
        <taxon>Coelurosauria</taxon>
        <taxon>Aves</taxon>
        <taxon>Neognathae</taxon>
        <taxon>Neoaves</taxon>
        <taxon>Telluraves</taxon>
        <taxon>Australaves</taxon>
        <taxon>Passeriformes</taxon>
        <taxon>Pipridae</taxon>
        <taxon>Lepidothrix</taxon>
    </lineage>
</organism>
<dbReference type="InterPro" id="IPR035963">
    <property type="entry name" value="FERM_2"/>
</dbReference>
<dbReference type="InterPro" id="IPR014847">
    <property type="entry name" value="FA"/>
</dbReference>
<dbReference type="GO" id="GO:0030866">
    <property type="term" value="P:cortical actin cytoskeleton organization"/>
    <property type="evidence" value="ECO:0007669"/>
    <property type="project" value="InterPro"/>
</dbReference>
<evidence type="ECO:0000256" key="14">
    <source>
        <dbReference type="ARBA" id="ARBA00023658"/>
    </source>
</evidence>
<dbReference type="GO" id="GO:0005634">
    <property type="term" value="C:nucleus"/>
    <property type="evidence" value="ECO:0007669"/>
    <property type="project" value="UniProtKB-SubCell"/>
</dbReference>
<keyword evidence="13" id="KW-0131">Cell cycle</keyword>
<feature type="compositionally biased region" description="Low complexity" evidence="17">
    <location>
        <begin position="1"/>
        <end position="17"/>
    </location>
</feature>
<dbReference type="Pfam" id="PF09380">
    <property type="entry name" value="FERM_C"/>
    <property type="match status" value="1"/>
</dbReference>
<dbReference type="GO" id="GO:0005198">
    <property type="term" value="F:structural molecule activity"/>
    <property type="evidence" value="ECO:0007669"/>
    <property type="project" value="InterPro"/>
</dbReference>
<dbReference type="GeneID" id="108505220"/>
<dbReference type="CTD" id="2035"/>
<dbReference type="InterPro" id="IPR018980">
    <property type="entry name" value="FERM_PH-like_C"/>
</dbReference>
<dbReference type="PANTHER" id="PTHR23280">
    <property type="entry name" value="4.1 G PROTEIN"/>
    <property type="match status" value="1"/>
</dbReference>
<sequence>MTTEKSPAADADSSDQQQAKEEEGAAEAQKQEASLEEGAQPTSEGQGQKQKASNGDTPTHEEQSKKERRTSEGRGLSRLFSSFLRRPKSQVSEEEKDTDAPKEAGGDQKGAGLGASPDEDILVKAPIAAPEPELKTDPSLDLHSLSSAETQPAQEERRDEQEPEGKDPEDKEEGEAKEECAKPEPKPETPETKADKDLKAAQKAVKRHRNMYCKVVLLDDTIFECAVDKHAKGQELLKKVCDHLNLLEEDYFGLAIWDTPTSRTWLDPAKEIKKQVHGGPWDFTFNVKFYPPDPAQLTEDITRYYLCLQLRQDILTGRLPCSFATLALLGSYTVQSELGDYDPELHGPDYITEFKLAPNQTKELEEKVVELHKTYRSMTPAQADLEFLENAKKLSMYGVDLHQAKDLEGVDITLGVCSSGLLVYKDKLRINRFPWPKVLKISYKRSSFFIKIRPGEQEQYESTIGFKLPSYRAAKKLWKVCVEHHTFFRLTSTEAIPKSRFLALGSKFRYSGRTQAQTRQASALIDRPAPQFERTASKRASRSLDGAVAVITPERSPRPTSAPAIAQSHPAEPAPAKPDVKDVATSKIGKETAKADVRREEFPPEKAKAEPADASKVRKTHIEVTVPTTNGAQPQKRSKRLDGENIYIRHSNLMLEDLDKPQEEIKKHHANISELKKNFMESVPEPRPSEWDKRLSTHSPFRTLNVNGQIPTGADGKMSDFSSQEDVAAVPERSSVNSGFAWEGSKQSVAFSETPVPPASEPSPSQHFGASSLSSEEEEEKEEEEEAAPSLPASEEDLTCGKGVCVDVEKDSELSELEPPTSPAPPRQPWGEEEEEEEVAEDGEDSFAFRKPHGECHNSDAPSGLPMVIRCFQPPLVKTQTVTISDVSSAIKSEIPTKEVPIVHTETKTITYEAAQTDGGNGDLDPGILLTAQTITSETTSSTTTTQITKTVKGGISETRIEKRIVITGDADVDHDQVLAQAIKAAKEQHPDMSVTKVVVHQETEIAEE</sequence>
<evidence type="ECO:0000256" key="11">
    <source>
        <dbReference type="ARBA" id="ARBA00023212"/>
    </source>
</evidence>
<evidence type="ECO:0000259" key="18">
    <source>
        <dbReference type="PROSITE" id="PS50057"/>
    </source>
</evidence>
<dbReference type="Gene3D" id="3.10.20.90">
    <property type="entry name" value="Phosphatidylinositol 3-kinase Catalytic Subunit, Chain A, domain 1"/>
    <property type="match status" value="1"/>
</dbReference>
<dbReference type="SMART" id="SM01195">
    <property type="entry name" value="FA"/>
    <property type="match status" value="1"/>
</dbReference>
<dbReference type="PRINTS" id="PR00661">
    <property type="entry name" value="ERMFAMILY"/>
</dbReference>
<feature type="region of interest" description="Disordered" evidence="17">
    <location>
        <begin position="554"/>
        <end position="617"/>
    </location>
</feature>
<dbReference type="SUPFAM" id="SSF50729">
    <property type="entry name" value="PH domain-like"/>
    <property type="match status" value="1"/>
</dbReference>
<dbReference type="InterPro" id="IPR019748">
    <property type="entry name" value="FERM_central"/>
</dbReference>
<dbReference type="Pfam" id="PF00373">
    <property type="entry name" value="FERM_M"/>
    <property type="match status" value="1"/>
</dbReference>